<proteinExistence type="inferred from homology"/>
<dbReference type="SUPFAM" id="SSF101751">
    <property type="entry name" value="Hydrophobin II, HfbII"/>
    <property type="match status" value="1"/>
</dbReference>
<evidence type="ECO:0000256" key="1">
    <source>
        <dbReference type="ARBA" id="ARBA00004196"/>
    </source>
</evidence>
<dbReference type="CDD" id="cd23508">
    <property type="entry name" value="hydrophobin_II"/>
    <property type="match status" value="1"/>
</dbReference>
<dbReference type="Gene3D" id="2.60.120.330">
    <property type="entry name" value="B-lactam Antibiotic, Isopenicillin N Synthase, Chain"/>
    <property type="match status" value="1"/>
</dbReference>
<dbReference type="InterPro" id="IPR036686">
    <property type="entry name" value="Class_II_Hydrophobin_sf"/>
</dbReference>
<dbReference type="RefSeq" id="XP_051361402.1">
    <property type="nucleotide sequence ID" value="XM_051507445.1"/>
</dbReference>
<accession>A0A9Q0BD81</accession>
<dbReference type="Pfam" id="PF06766">
    <property type="entry name" value="Hydrophobin_2"/>
    <property type="match status" value="1"/>
</dbReference>
<dbReference type="SUPFAM" id="SSF51197">
    <property type="entry name" value="Clavaminate synthase-like"/>
    <property type="match status" value="1"/>
</dbReference>
<reference evidence="5" key="2">
    <citation type="submission" date="2022-07" db="EMBL/GenBank/DDBJ databases">
        <authorList>
            <person name="Goncalves M.F.M."/>
            <person name="Hilario S."/>
            <person name="Van De Peer Y."/>
            <person name="Esteves A.C."/>
            <person name="Alves A."/>
        </authorList>
    </citation>
    <scope>NUCLEOTIDE SEQUENCE</scope>
    <source>
        <strain evidence="5">MUM 19.33</strain>
    </source>
</reference>
<dbReference type="GO" id="GO:0005576">
    <property type="term" value="C:extracellular region"/>
    <property type="evidence" value="ECO:0007669"/>
    <property type="project" value="InterPro"/>
</dbReference>
<dbReference type="Gene3D" id="3.20.120.10">
    <property type="entry name" value="Hydrophobin"/>
    <property type="match status" value="1"/>
</dbReference>
<dbReference type="OrthoDB" id="10248513at2759"/>
<comment type="similarity">
    <text evidence="2">Belongs to the cerato-ulmin hydrophobin family.</text>
</comment>
<name>A0A9Q0BD81_9HYPO</name>
<dbReference type="GeneID" id="75826707"/>
<dbReference type="PANTHER" id="PTHR42341:SF1">
    <property type="entry name" value="HYDROPHOBIN"/>
    <property type="match status" value="1"/>
</dbReference>
<evidence type="ECO:0000256" key="4">
    <source>
        <dbReference type="SAM" id="SignalP"/>
    </source>
</evidence>
<protein>
    <submittedName>
        <fullName evidence="5">Uncharacterized protein</fullName>
    </submittedName>
</protein>
<evidence type="ECO:0000313" key="6">
    <source>
        <dbReference type="Proteomes" id="UP001055219"/>
    </source>
</evidence>
<dbReference type="FunFam" id="2.60.120.330:FF:000039">
    <property type="entry name" value="Unplaced genomic scaffold supercont1.13, whole genome shotgun sequence"/>
    <property type="match status" value="1"/>
</dbReference>
<dbReference type="AlphaFoldDB" id="A0A9Q0BD81"/>
<keyword evidence="3" id="KW-1015">Disulfide bond</keyword>
<dbReference type="InterPro" id="IPR027443">
    <property type="entry name" value="IPNS-like_sf"/>
</dbReference>
<feature type="signal peptide" evidence="4">
    <location>
        <begin position="1"/>
        <end position="15"/>
    </location>
</feature>
<comment type="subcellular location">
    <subcellularLocation>
        <location evidence="1">Cell envelope</location>
    </subcellularLocation>
</comment>
<evidence type="ECO:0000256" key="3">
    <source>
        <dbReference type="ARBA" id="ARBA00023157"/>
    </source>
</evidence>
<dbReference type="InterPro" id="IPR010636">
    <property type="entry name" value="Class_II_hydrophobin"/>
</dbReference>
<comment type="caution">
    <text evidence="5">The sequence shown here is derived from an EMBL/GenBank/DDBJ whole genome shotgun (WGS) entry which is preliminary data.</text>
</comment>
<feature type="chain" id="PRO_5040450644" evidence="4">
    <location>
        <begin position="16"/>
        <end position="505"/>
    </location>
</feature>
<dbReference type="PANTHER" id="PTHR42341">
    <property type="entry name" value="HYDROPHOBIN"/>
    <property type="match status" value="1"/>
</dbReference>
<dbReference type="EMBL" id="JAGIXG020000031">
    <property type="protein sequence ID" value="KAI6780546.1"/>
    <property type="molecule type" value="Genomic_DNA"/>
</dbReference>
<keyword evidence="6" id="KW-1185">Reference proteome</keyword>
<gene>
    <name evidence="5" type="ORF">J7T54_000186</name>
</gene>
<evidence type="ECO:0000313" key="5">
    <source>
        <dbReference type="EMBL" id="KAI6780546.1"/>
    </source>
</evidence>
<reference evidence="5" key="1">
    <citation type="journal article" date="2021" name="J Fungi (Basel)">
        <title>Genomic and Metabolomic Analyses of the Marine Fungus Emericellopsis cladophorae: Insights into Saltwater Adaptability Mechanisms and Its Biosynthetic Potential.</title>
        <authorList>
            <person name="Goncalves M.F.M."/>
            <person name="Hilario S."/>
            <person name="Van de Peer Y."/>
            <person name="Esteves A.C."/>
            <person name="Alves A."/>
        </authorList>
    </citation>
    <scope>NUCLEOTIDE SEQUENCE</scope>
    <source>
        <strain evidence="5">MUM 19.33</strain>
    </source>
</reference>
<keyword evidence="4" id="KW-0732">Signal</keyword>
<dbReference type="Proteomes" id="UP001055219">
    <property type="component" value="Unassembled WGS sequence"/>
</dbReference>
<evidence type="ECO:0000256" key="2">
    <source>
        <dbReference type="ARBA" id="ARBA00009576"/>
    </source>
</evidence>
<organism evidence="5 6">
    <name type="scientific">Emericellopsis cladophorae</name>
    <dbReference type="NCBI Taxonomy" id="2686198"/>
    <lineage>
        <taxon>Eukaryota</taxon>
        <taxon>Fungi</taxon>
        <taxon>Dikarya</taxon>
        <taxon>Ascomycota</taxon>
        <taxon>Pezizomycotina</taxon>
        <taxon>Sordariomycetes</taxon>
        <taxon>Hypocreomycetidae</taxon>
        <taxon>Hypocreales</taxon>
        <taxon>Bionectriaceae</taxon>
        <taxon>Emericellopsis</taxon>
    </lineage>
</organism>
<sequence>MQFFTVLFLAATALAAPGAPVEERQAYVPCSGLYGSAQCCATDVLGLANLDCGQPPEAVGSADEFSSVCAAIGQRARCCVLPILDQGVLCNTPAGVDEDSSAGSDAVLRVLLRPRSVTSREWKTLRKMASDDMNLPIIDLDLFLSQPATSDAVRAECKRAAEALITYGACILHDSRVHASHNDTFLDLLEDYFAQPEEALRKDERPELSYQIGVTLDNTEKPKCAVDEPCLDVIRRLAPDQRPLDISGHSPDPKCRFFWRMGDAPPYESKFPGLNAPNVTPEAAHIKDRWAPTMDQWGSAMKDAVSKLAEMTALGLGLDKDAFSSAGAYGPHLLAPTSSDLTKYGAKDTILAGFHTDLNFLTIHGRSRYPGLNIWARNTGARIPVKIPPGNHLLVQAGKQIEYITGGLIKAGYHEVVVNEATVQVMEKRKQECPDRPLVRISSTLFWHLNSDHDLAPIPALQQKAREVRADQFNLGRDEGEEMEYPPTKVGAQVQDELKHIALMT</sequence>